<evidence type="ECO:0000313" key="1">
    <source>
        <dbReference type="EMBL" id="RRD00177.1"/>
    </source>
</evidence>
<proteinExistence type="predicted"/>
<organism evidence="1 2">
    <name type="scientific">Amphritea balenae</name>
    <dbReference type="NCBI Taxonomy" id="452629"/>
    <lineage>
        <taxon>Bacteria</taxon>
        <taxon>Pseudomonadati</taxon>
        <taxon>Pseudomonadota</taxon>
        <taxon>Gammaproteobacteria</taxon>
        <taxon>Oceanospirillales</taxon>
        <taxon>Oceanospirillaceae</taxon>
        <taxon>Amphritea</taxon>
    </lineage>
</organism>
<dbReference type="InterPro" id="IPR014917">
    <property type="entry name" value="DUF1800"/>
</dbReference>
<dbReference type="RefSeq" id="WP_124925647.1">
    <property type="nucleotide sequence ID" value="NZ_BMOH01000005.1"/>
</dbReference>
<dbReference type="AlphaFoldDB" id="A0A3P1SSK2"/>
<name>A0A3P1SSK2_9GAMM</name>
<sequence>MQALVIKIIFATVVSFVLLNSKVIAADKCLHLSLRTNMLGFSGICKKGVVYYDNKQVNETVPMAPGCLKSKIIPMSHRKKWSKTERESFVKLRKKCQKQMKNWYAEYLLYSKDGLRNTMVLFWHNHFTSSLKKVKEPQLIYKQHISIEKLSLGSFDELLKAILFDSAMLIYLDNNSNVKEKPNENFARELLELFTLGVGNYTEDDVKGVARSLTGLTVDKETFETVFVEDMHDKGNKIIFDKSGNYNPEAVLGLILEKPEAARYITEKIWSHFISVVDNEMVDELSDDFYKNWDIEKLVVTIIESDQFNLDKGQMIKSPLELITGTVRVVGNRMVKPEDITRYSAQMGMDLFDPPNVKGWPFGSEWVSSGRLLVRLNFLGRVLRGVNMNNSNLSHRLCESIELNYYTAMPPLQTMGSTTCLGKIEQLLSDPVWQLK</sequence>
<dbReference type="Pfam" id="PF08811">
    <property type="entry name" value="DUF1800"/>
    <property type="match status" value="1"/>
</dbReference>
<dbReference type="EMBL" id="RQXV01000003">
    <property type="protein sequence ID" value="RRD00177.1"/>
    <property type="molecule type" value="Genomic_DNA"/>
</dbReference>
<gene>
    <name evidence="1" type="ORF">EHS89_08200</name>
</gene>
<keyword evidence="2" id="KW-1185">Reference proteome</keyword>
<protein>
    <submittedName>
        <fullName evidence="1">DUF1800 domain-containing protein</fullName>
    </submittedName>
</protein>
<comment type="caution">
    <text evidence="1">The sequence shown here is derived from an EMBL/GenBank/DDBJ whole genome shotgun (WGS) entry which is preliminary data.</text>
</comment>
<dbReference type="Proteomes" id="UP000267535">
    <property type="component" value="Unassembled WGS sequence"/>
</dbReference>
<accession>A0A3P1SSK2</accession>
<dbReference type="OrthoDB" id="9772295at2"/>
<reference evidence="1 2" key="1">
    <citation type="submission" date="2018-11" db="EMBL/GenBank/DDBJ databases">
        <title>The draft genome sequence of Amphritea balenae JAMM 1525T.</title>
        <authorList>
            <person name="Fang Z."/>
            <person name="Zhang Y."/>
            <person name="Han X."/>
        </authorList>
    </citation>
    <scope>NUCLEOTIDE SEQUENCE [LARGE SCALE GENOMIC DNA]</scope>
    <source>
        <strain evidence="1 2">JAMM 1525</strain>
    </source>
</reference>
<evidence type="ECO:0000313" key="2">
    <source>
        <dbReference type="Proteomes" id="UP000267535"/>
    </source>
</evidence>